<evidence type="ECO:0000313" key="1">
    <source>
        <dbReference type="EMBL" id="HJG36882.1"/>
    </source>
</evidence>
<dbReference type="Proteomes" id="UP000753256">
    <property type="component" value="Unassembled WGS sequence"/>
</dbReference>
<name>A0A921ISB4_9ACTN</name>
<sequence>MAAIESLDGLSATELARELRACAGRMIANEPEDIVRLRARKLDTGREFSVWEYTIGYCMNLSDVASVLRDQAACAARGEEAGDVATLARTMERLCIWYAGQFETTGKMTDTEAILTRCAACFAGTDDADVFCDLARGLERYLVQLMFWVDRQLPWSAVSDLVHGYRLRQAASAE</sequence>
<proteinExistence type="predicted"/>
<gene>
    <name evidence="1" type="ORF">K8V70_03320</name>
</gene>
<evidence type="ECO:0000313" key="2">
    <source>
        <dbReference type="Proteomes" id="UP000753256"/>
    </source>
</evidence>
<reference evidence="1" key="1">
    <citation type="journal article" date="2021" name="PeerJ">
        <title>Extensive microbial diversity within the chicken gut microbiome revealed by metagenomics and culture.</title>
        <authorList>
            <person name="Gilroy R."/>
            <person name="Ravi A."/>
            <person name="Getino M."/>
            <person name="Pursley I."/>
            <person name="Horton D.L."/>
            <person name="Alikhan N.F."/>
            <person name="Baker D."/>
            <person name="Gharbi K."/>
            <person name="Hall N."/>
            <person name="Watson M."/>
            <person name="Adriaenssens E.M."/>
            <person name="Foster-Nyarko E."/>
            <person name="Jarju S."/>
            <person name="Secka A."/>
            <person name="Antonio M."/>
            <person name="Oren A."/>
            <person name="Chaudhuri R.R."/>
            <person name="La Ragione R."/>
            <person name="Hildebrand F."/>
            <person name="Pallen M.J."/>
        </authorList>
    </citation>
    <scope>NUCLEOTIDE SEQUENCE</scope>
    <source>
        <strain evidence="1">ChiHjej13B12-9602</strain>
    </source>
</reference>
<dbReference type="EMBL" id="DYUZ01000014">
    <property type="protein sequence ID" value="HJG36882.1"/>
    <property type="molecule type" value="Genomic_DNA"/>
</dbReference>
<reference evidence="1" key="2">
    <citation type="submission" date="2021-09" db="EMBL/GenBank/DDBJ databases">
        <authorList>
            <person name="Gilroy R."/>
        </authorList>
    </citation>
    <scope>NUCLEOTIDE SEQUENCE</scope>
    <source>
        <strain evidence="1">ChiHjej13B12-9602</strain>
    </source>
</reference>
<organism evidence="1 2">
    <name type="scientific">Enorma phocaeensis</name>
    <dbReference type="NCBI Taxonomy" id="1871019"/>
    <lineage>
        <taxon>Bacteria</taxon>
        <taxon>Bacillati</taxon>
        <taxon>Actinomycetota</taxon>
        <taxon>Coriobacteriia</taxon>
        <taxon>Coriobacteriales</taxon>
        <taxon>Coriobacteriaceae</taxon>
        <taxon>Enorma</taxon>
    </lineage>
</organism>
<comment type="caution">
    <text evidence="1">The sequence shown here is derived from an EMBL/GenBank/DDBJ whole genome shotgun (WGS) entry which is preliminary data.</text>
</comment>
<protein>
    <recommendedName>
        <fullName evidence="3">Cucumopine synthase C-terminal helical bundle domain-containing protein</fullName>
    </recommendedName>
</protein>
<evidence type="ECO:0008006" key="3">
    <source>
        <dbReference type="Google" id="ProtNLM"/>
    </source>
</evidence>
<accession>A0A921ISB4</accession>
<dbReference type="RefSeq" id="WP_273189309.1">
    <property type="nucleotide sequence ID" value="NZ_DYUZ01000014.1"/>
</dbReference>
<dbReference type="AlphaFoldDB" id="A0A921ISB4"/>